<dbReference type="Pfam" id="PF14595">
    <property type="entry name" value="Thioredoxin_9"/>
    <property type="match status" value="1"/>
</dbReference>
<dbReference type="InterPro" id="IPR036249">
    <property type="entry name" value="Thioredoxin-like_sf"/>
</dbReference>
<proteinExistence type="predicted"/>
<reference evidence="1 2" key="1">
    <citation type="submission" date="2020-08" db="EMBL/GenBank/DDBJ databases">
        <title>A Genomic Blueprint of the Chicken Gut Microbiome.</title>
        <authorList>
            <person name="Gilroy R."/>
            <person name="Ravi A."/>
            <person name="Getino M."/>
            <person name="Pursley I."/>
            <person name="Horton D.L."/>
            <person name="Alikhan N.-F."/>
            <person name="Baker D."/>
            <person name="Gharbi K."/>
            <person name="Hall N."/>
            <person name="Watson M."/>
            <person name="Adriaenssens E.M."/>
            <person name="Foster-Nyarko E."/>
            <person name="Jarju S."/>
            <person name="Secka A."/>
            <person name="Antonio M."/>
            <person name="Oren A."/>
            <person name="Chaudhuri R."/>
            <person name="La Ragione R.M."/>
            <person name="Hildebrand F."/>
            <person name="Pallen M.J."/>
        </authorList>
    </citation>
    <scope>NUCLEOTIDE SEQUENCE [LARGE SCALE GENOMIC DNA]</scope>
    <source>
        <strain evidence="1 2">N37</strain>
    </source>
</reference>
<dbReference type="Proteomes" id="UP000627166">
    <property type="component" value="Unassembled WGS sequence"/>
</dbReference>
<keyword evidence="2" id="KW-1185">Reference proteome</keyword>
<dbReference type="RefSeq" id="WP_191740799.1">
    <property type="nucleotide sequence ID" value="NZ_JACSQB010000098.1"/>
</dbReference>
<name>A0ABR8YV30_9CLOT</name>
<protein>
    <submittedName>
        <fullName evidence="1">Thioredoxin family protein</fullName>
    </submittedName>
</protein>
<dbReference type="EMBL" id="JACSQB010000098">
    <property type="protein sequence ID" value="MBD8047843.1"/>
    <property type="molecule type" value="Genomic_DNA"/>
</dbReference>
<sequence length="162" mass="18656">MIDLSKGSNFDSYLKKSKEKYGDVQDRAYNNTNLSSNAKNEIKKLDKVIHAAVFTEGFCPDCIVTIPFIQKFSEENSNLKVYYMPRTGFEDFLEEAVGSKSIPTIITFDEDMNPKGAYVETPKELQEKMTGLPQEERKLIYNDYRNGKYNDLIEKNLLDIII</sequence>
<accession>A0ABR8YV30</accession>
<dbReference type="Gene3D" id="3.40.30.10">
    <property type="entry name" value="Glutaredoxin"/>
    <property type="match status" value="1"/>
</dbReference>
<dbReference type="SUPFAM" id="SSF52833">
    <property type="entry name" value="Thioredoxin-like"/>
    <property type="match status" value="1"/>
</dbReference>
<evidence type="ECO:0000313" key="1">
    <source>
        <dbReference type="EMBL" id="MBD8047843.1"/>
    </source>
</evidence>
<evidence type="ECO:0000313" key="2">
    <source>
        <dbReference type="Proteomes" id="UP000627166"/>
    </source>
</evidence>
<organism evidence="1 2">
    <name type="scientific">Clostridium faecium</name>
    <dbReference type="NCBI Taxonomy" id="2762223"/>
    <lineage>
        <taxon>Bacteria</taxon>
        <taxon>Bacillati</taxon>
        <taxon>Bacillota</taxon>
        <taxon>Clostridia</taxon>
        <taxon>Eubacteriales</taxon>
        <taxon>Clostridiaceae</taxon>
        <taxon>Clostridium</taxon>
    </lineage>
</organism>
<comment type="caution">
    <text evidence="1">The sequence shown here is derived from an EMBL/GenBank/DDBJ whole genome shotgun (WGS) entry which is preliminary data.</text>
</comment>
<gene>
    <name evidence="1" type="ORF">H9637_12445</name>
</gene>